<dbReference type="RefSeq" id="WP_148073125.1">
    <property type="nucleotide sequence ID" value="NZ_CP042913.1"/>
</dbReference>
<name>A0A5B9QA26_9BACT</name>
<proteinExistence type="predicted"/>
<protein>
    <submittedName>
        <fullName evidence="1">Uncharacterized protein</fullName>
    </submittedName>
</protein>
<dbReference type="OrthoDB" id="248327at2"/>
<dbReference type="KEGG" id="bgok:Pr1d_17550"/>
<dbReference type="AlphaFoldDB" id="A0A5B9QA26"/>
<dbReference type="EMBL" id="CP042913">
    <property type="protein sequence ID" value="QEG34475.1"/>
    <property type="molecule type" value="Genomic_DNA"/>
</dbReference>
<gene>
    <name evidence="1" type="ORF">Pr1d_17550</name>
</gene>
<dbReference type="Proteomes" id="UP000323917">
    <property type="component" value="Chromosome"/>
</dbReference>
<reference evidence="1 2" key="1">
    <citation type="submission" date="2019-08" db="EMBL/GenBank/DDBJ databases">
        <title>Deep-cultivation of Planctomycetes and their phenomic and genomic characterization uncovers novel biology.</title>
        <authorList>
            <person name="Wiegand S."/>
            <person name="Jogler M."/>
            <person name="Boedeker C."/>
            <person name="Pinto D."/>
            <person name="Vollmers J."/>
            <person name="Rivas-Marin E."/>
            <person name="Kohn T."/>
            <person name="Peeters S.H."/>
            <person name="Heuer A."/>
            <person name="Rast P."/>
            <person name="Oberbeckmann S."/>
            <person name="Bunk B."/>
            <person name="Jeske O."/>
            <person name="Meyerdierks A."/>
            <person name="Storesund J.E."/>
            <person name="Kallscheuer N."/>
            <person name="Luecker S."/>
            <person name="Lage O.M."/>
            <person name="Pohl T."/>
            <person name="Merkel B.J."/>
            <person name="Hornburger P."/>
            <person name="Mueller R.-W."/>
            <person name="Bruemmer F."/>
            <person name="Labrenz M."/>
            <person name="Spormann A.M."/>
            <person name="Op den Camp H."/>
            <person name="Overmann J."/>
            <person name="Amann R."/>
            <person name="Jetten M.S.M."/>
            <person name="Mascher T."/>
            <person name="Medema M.H."/>
            <person name="Devos D.P."/>
            <person name="Kaster A.-K."/>
            <person name="Ovreas L."/>
            <person name="Rohde M."/>
            <person name="Galperin M.Y."/>
            <person name="Jogler C."/>
        </authorList>
    </citation>
    <scope>NUCLEOTIDE SEQUENCE [LARGE SCALE GENOMIC DNA]</scope>
    <source>
        <strain evidence="1 2">Pr1d</strain>
    </source>
</reference>
<accession>A0A5B9QA26</accession>
<keyword evidence="2" id="KW-1185">Reference proteome</keyword>
<evidence type="ECO:0000313" key="1">
    <source>
        <dbReference type="EMBL" id="QEG34475.1"/>
    </source>
</evidence>
<evidence type="ECO:0000313" key="2">
    <source>
        <dbReference type="Proteomes" id="UP000323917"/>
    </source>
</evidence>
<organism evidence="1 2">
    <name type="scientific">Bythopirellula goksoeyrii</name>
    <dbReference type="NCBI Taxonomy" id="1400387"/>
    <lineage>
        <taxon>Bacteria</taxon>
        <taxon>Pseudomonadati</taxon>
        <taxon>Planctomycetota</taxon>
        <taxon>Planctomycetia</taxon>
        <taxon>Pirellulales</taxon>
        <taxon>Lacipirellulaceae</taxon>
        <taxon>Bythopirellula</taxon>
    </lineage>
</organism>
<sequence length="399" mass="44880">MRHTWLLLFLGVCSIHNLDLIQAAPPLWQQLVPRKQVEADPQQDYSLSETQGPWLVMAASFSGETGKSQAEELILELRSKYNLPAYYYGMKFEMDDINPGRGIDDYGAPIKRRYNRGDQVVEHAVLVGDFPAVDDPEGQDLLEVIKHLSPKALTETDIHDSDQSLALVRQYHESLREKLNPNKKRGPMGHAFLTRNPLLPKEYFVPQGVEAQVAKWNEGLEYNLMKCPGKYSIRVATFRGKVSLVSNSTKEDQPKRKASDSVPLATEAENAHKLTLALREKGWEAYEFHDRVESYVTVGSFEEGQKLADGRVALTSRDAQIIINTFGAATPNNVFEKPAAQDRQLENLQKQRFNNLFSQGYGKTATGFHPKRCVGLPLDIIPEVVSVPRKSISSAYARN</sequence>